<evidence type="ECO:0000256" key="7">
    <source>
        <dbReference type="ARBA" id="ARBA00023136"/>
    </source>
</evidence>
<proteinExistence type="inferred from homology"/>
<keyword evidence="8 9" id="KW-0012">Acyltransferase</keyword>
<dbReference type="EMBL" id="CP002299">
    <property type="protein sequence ID" value="ADP78740.1"/>
    <property type="molecule type" value="Genomic_DNA"/>
</dbReference>
<dbReference type="KEGG" id="fri:FraEuI1c_0662"/>
<evidence type="ECO:0000256" key="6">
    <source>
        <dbReference type="ARBA" id="ARBA00022989"/>
    </source>
</evidence>
<dbReference type="PIRSF" id="PIRSF016636">
    <property type="entry name" value="AlgI_DltB"/>
    <property type="match status" value="1"/>
</dbReference>
<dbReference type="HOGENOM" id="CLU_025255_4_0_11"/>
<evidence type="ECO:0000256" key="2">
    <source>
        <dbReference type="ARBA" id="ARBA00010323"/>
    </source>
</evidence>
<dbReference type="InterPro" id="IPR028362">
    <property type="entry name" value="AlgI"/>
</dbReference>
<evidence type="ECO:0000256" key="3">
    <source>
        <dbReference type="ARBA" id="ARBA00022475"/>
    </source>
</evidence>
<feature type="region of interest" description="Disordered" evidence="10">
    <location>
        <begin position="383"/>
        <end position="406"/>
    </location>
</feature>
<accession>E3ITI3</accession>
<name>E3ITI3_PSEI1</name>
<evidence type="ECO:0000256" key="9">
    <source>
        <dbReference type="PIRNR" id="PIRNR016636"/>
    </source>
</evidence>
<organism evidence="12 13">
    <name type="scientific">Pseudofrankia inefficax (strain DSM 45817 / CECT 9037 / DDB 130130 / EuI1c)</name>
    <name type="common">Frankia inefficax</name>
    <dbReference type="NCBI Taxonomy" id="298654"/>
    <lineage>
        <taxon>Bacteria</taxon>
        <taxon>Bacillati</taxon>
        <taxon>Actinomycetota</taxon>
        <taxon>Actinomycetes</taxon>
        <taxon>Frankiales</taxon>
        <taxon>Frankiaceae</taxon>
        <taxon>Pseudofrankia</taxon>
    </lineage>
</organism>
<dbReference type="InterPro" id="IPR004299">
    <property type="entry name" value="MBOAT_fam"/>
</dbReference>
<dbReference type="GO" id="GO:0016746">
    <property type="term" value="F:acyltransferase activity"/>
    <property type="evidence" value="ECO:0007669"/>
    <property type="project" value="UniProtKB-KW"/>
</dbReference>
<reference evidence="12 13" key="1">
    <citation type="submission" date="2010-10" db="EMBL/GenBank/DDBJ databases">
        <title>Complete sequence of Frankia sp. EuI1c.</title>
        <authorList>
            <consortium name="US DOE Joint Genome Institute"/>
            <person name="Lucas S."/>
            <person name="Copeland A."/>
            <person name="Lapidus A."/>
            <person name="Cheng J.-F."/>
            <person name="Bruce D."/>
            <person name="Goodwin L."/>
            <person name="Pitluck S."/>
            <person name="Chertkov O."/>
            <person name="Detter J.C."/>
            <person name="Han C."/>
            <person name="Tapia R."/>
            <person name="Land M."/>
            <person name="Hauser L."/>
            <person name="Jeffries C."/>
            <person name="Kyrpides N."/>
            <person name="Ivanova N."/>
            <person name="Mikhailova N."/>
            <person name="Beauchemin N."/>
            <person name="Sen A."/>
            <person name="Sur S.A."/>
            <person name="Gtari M."/>
            <person name="Wall L."/>
            <person name="Tisa L."/>
            <person name="Woyke T."/>
        </authorList>
    </citation>
    <scope>NUCLEOTIDE SEQUENCE [LARGE SCALE GENOMIC DNA]</scope>
    <source>
        <strain evidence="13">DSM 45817 / CECT 9037 / EuI1c</strain>
    </source>
</reference>
<protein>
    <submittedName>
        <fullName evidence="12">Membrane bound O-acyl transferase MBOAT family protein</fullName>
    </submittedName>
</protein>
<evidence type="ECO:0000313" key="12">
    <source>
        <dbReference type="EMBL" id="ADP78740.1"/>
    </source>
</evidence>
<feature type="transmembrane region" description="Helical" evidence="11">
    <location>
        <begin position="483"/>
        <end position="510"/>
    </location>
</feature>
<keyword evidence="13" id="KW-1185">Reference proteome</keyword>
<sequence length="553" mass="59379">MIFPTIDFAAFFLVVLAASWLLMPRPGYWKPFMLAASYFFYGYTDIRFVLLLASSTLINQAAAVALARRRSGRSGVLAAAIVADLGLLGWFKYYGFFALSVDRTLGDLGIAAPLPLLQVALPIGISFFTFQALSYVIDVYRGDTQPARLIDFAVYEAFFPHLVAGPIVRAREFIPQLASPRDRRAVPATRAVFLICGGLVKKVVLADLLARRLVDPVFDTPGQHSSVEVLVAIYGYAVQIYCDFSAYSDIAIGIALLLGFRFPDNFDRPYAATSLQDFWRRWHVTLSRWLRDYVYIPLGGSRRGPRRTQLNLLVTMVLGGLWHGAAWTFVCWGALHGAGLAAERSLDRRRARRAGSAPAPEPPVAVAHAVAIPLPRTAQLSPLPAPAGPRGLAGSPGPAAATEGLEPLYSPGGTAAGLVGGAGGSGPASEVPTRRTSGARRGAGRWARRLLTFHLVCAAWVLFRSPDLATAGEILRRLGTGGVATGLVTPTVIVAIAVGLGLAAVPGRWWAAAQGAFDRLPLPAQVAAVVAFLLVMYAAVGHQDVAPFIYFRF</sequence>
<keyword evidence="4 9" id="KW-0808">Transferase</keyword>
<dbReference type="GO" id="GO:0042121">
    <property type="term" value="P:alginic acid biosynthetic process"/>
    <property type="evidence" value="ECO:0007669"/>
    <property type="project" value="InterPro"/>
</dbReference>
<keyword evidence="7 9" id="KW-0472">Membrane</keyword>
<dbReference type="eggNOG" id="COG1696">
    <property type="taxonomic scope" value="Bacteria"/>
</dbReference>
<evidence type="ECO:0000256" key="5">
    <source>
        <dbReference type="ARBA" id="ARBA00022692"/>
    </source>
</evidence>
<keyword evidence="5 11" id="KW-0812">Transmembrane</keyword>
<dbReference type="GO" id="GO:0005886">
    <property type="term" value="C:plasma membrane"/>
    <property type="evidence" value="ECO:0007669"/>
    <property type="project" value="UniProtKB-SubCell"/>
</dbReference>
<dbReference type="InParanoid" id="E3ITI3"/>
<dbReference type="OrthoDB" id="139172at2"/>
<feature type="transmembrane region" description="Helical" evidence="11">
    <location>
        <begin position="522"/>
        <end position="540"/>
    </location>
</feature>
<feature type="region of interest" description="Disordered" evidence="10">
    <location>
        <begin position="419"/>
        <end position="439"/>
    </location>
</feature>
<feature type="transmembrane region" description="Helical" evidence="11">
    <location>
        <begin position="321"/>
        <end position="342"/>
    </location>
</feature>
<dbReference type="InterPro" id="IPR024194">
    <property type="entry name" value="Ac/AlaTfrase_AlgI/DltB"/>
</dbReference>
<feature type="transmembrane region" description="Helical" evidence="11">
    <location>
        <begin position="231"/>
        <end position="260"/>
    </location>
</feature>
<keyword evidence="6 11" id="KW-1133">Transmembrane helix</keyword>
<evidence type="ECO:0000256" key="10">
    <source>
        <dbReference type="SAM" id="MobiDB-lite"/>
    </source>
</evidence>
<gene>
    <name evidence="12" type="ordered locus">FraEuI1c_0662</name>
</gene>
<dbReference type="Proteomes" id="UP000002484">
    <property type="component" value="Chromosome"/>
</dbReference>
<feature type="compositionally biased region" description="Low complexity" evidence="10">
    <location>
        <begin position="388"/>
        <end position="401"/>
    </location>
</feature>
<feature type="transmembrane region" description="Helical" evidence="11">
    <location>
        <begin position="116"/>
        <end position="137"/>
    </location>
</feature>
<dbReference type="InterPro" id="IPR051085">
    <property type="entry name" value="MB_O-acyltransferase"/>
</dbReference>
<dbReference type="Pfam" id="PF03062">
    <property type="entry name" value="MBOAT"/>
    <property type="match status" value="1"/>
</dbReference>
<comment type="subcellular location">
    <subcellularLocation>
        <location evidence="1">Cell membrane</location>
        <topology evidence="1">Multi-pass membrane protein</topology>
    </subcellularLocation>
</comment>
<dbReference type="PANTHER" id="PTHR13285">
    <property type="entry name" value="ACYLTRANSFERASE"/>
    <property type="match status" value="1"/>
</dbReference>
<evidence type="ECO:0000313" key="13">
    <source>
        <dbReference type="Proteomes" id="UP000002484"/>
    </source>
</evidence>
<dbReference type="STRING" id="298654.FraEuI1c_0662"/>
<comment type="similarity">
    <text evidence="2 9">Belongs to the membrane-bound acyltransferase family.</text>
</comment>
<keyword evidence="3 9" id="KW-1003">Cell membrane</keyword>
<evidence type="ECO:0000256" key="1">
    <source>
        <dbReference type="ARBA" id="ARBA00004651"/>
    </source>
</evidence>
<dbReference type="PANTHER" id="PTHR13285:SF23">
    <property type="entry name" value="TEICHOIC ACID D-ALANYLTRANSFERASE"/>
    <property type="match status" value="1"/>
</dbReference>
<evidence type="ECO:0000256" key="11">
    <source>
        <dbReference type="SAM" id="Phobius"/>
    </source>
</evidence>
<feature type="transmembrane region" description="Helical" evidence="11">
    <location>
        <begin position="74"/>
        <end position="96"/>
    </location>
</feature>
<dbReference type="PIRSF" id="PIRSF500217">
    <property type="entry name" value="AlgI"/>
    <property type="match status" value="1"/>
</dbReference>
<evidence type="ECO:0000256" key="8">
    <source>
        <dbReference type="ARBA" id="ARBA00023315"/>
    </source>
</evidence>
<dbReference type="AlphaFoldDB" id="E3ITI3"/>
<evidence type="ECO:0000256" key="4">
    <source>
        <dbReference type="ARBA" id="ARBA00022679"/>
    </source>
</evidence>
<dbReference type="RefSeq" id="WP_013421862.1">
    <property type="nucleotide sequence ID" value="NC_014666.1"/>
</dbReference>